<accession>A0ABY6ZB33</accession>
<dbReference type="Pfam" id="PF06838">
    <property type="entry name" value="Met_gamma_lyase"/>
    <property type="match status" value="1"/>
</dbReference>
<dbReference type="PANTHER" id="PTHR46658">
    <property type="entry name" value="CYS OR MET METABOLISM PYRIDOXAL-PHOSPHATE-DEPENDENT ENZYME"/>
    <property type="match status" value="1"/>
</dbReference>
<dbReference type="InterPro" id="IPR009651">
    <property type="entry name" value="Met_g_lyase_put"/>
</dbReference>
<dbReference type="RefSeq" id="WP_268004001.1">
    <property type="nucleotide sequence ID" value="NZ_CP104067.1"/>
</dbReference>
<sequence length="417" mass="44982">MNHKIIDYIRRCEEQIAPMARRIQEIALVNQERVLEAYWTHRVAQTDLLGSTGYGLSDVGREKFEAAFADVFGAQAALVRPQIVSGTHALTLGFFGVLRPGEEILFATGAPYDTLHGVVGLRPEKGSLAEWGVTSKVVDLMPDGSINIPLVLDEIGQRTKLVMFQRSRGYGTREALCVDVLEHAFTTIKERYPNVLIGVDNCYGEFVECREPSHVGADLVMGSLIKNPGAGIAPTGGYIVGTTDVVEQVAARLVAPGTGAEYGPTGPYLQLFYQALFLAPHAVSQAVRGSVLFAEALQGLGYGVSPLPSTPRTDLILAVELGTKDKLLAFCRAVQSAAPIDAHVRPEADEMAGYEDEVVMAAGTFIQGASLELSADAPMRPPYTAYVQGGLTYEHAVVALKRVLQQLAPDELRDDVE</sequence>
<dbReference type="EMBL" id="CP104067">
    <property type="protein sequence ID" value="WAH40103.1"/>
    <property type="molecule type" value="Genomic_DNA"/>
</dbReference>
<dbReference type="InterPro" id="IPR015424">
    <property type="entry name" value="PyrdxlP-dep_Trfase"/>
</dbReference>
<protein>
    <submittedName>
        <fullName evidence="1">Methionine gamma-lyase family protein</fullName>
    </submittedName>
</protein>
<dbReference type="SUPFAM" id="SSF53383">
    <property type="entry name" value="PLP-dependent transferases"/>
    <property type="match status" value="1"/>
</dbReference>
<dbReference type="Gene3D" id="3.40.640.10">
    <property type="entry name" value="Type I PLP-dependent aspartate aminotransferase-like (Major domain)"/>
    <property type="match status" value="1"/>
</dbReference>
<dbReference type="Proteomes" id="UP001164761">
    <property type="component" value="Chromosome"/>
</dbReference>
<evidence type="ECO:0000313" key="2">
    <source>
        <dbReference type="Proteomes" id="UP001164761"/>
    </source>
</evidence>
<organism evidence="1 2">
    <name type="scientific">Alicyclobacillus fastidiosus</name>
    <dbReference type="NCBI Taxonomy" id="392011"/>
    <lineage>
        <taxon>Bacteria</taxon>
        <taxon>Bacillati</taxon>
        <taxon>Bacillota</taxon>
        <taxon>Bacilli</taxon>
        <taxon>Bacillales</taxon>
        <taxon>Alicyclobacillaceae</taxon>
        <taxon>Alicyclobacillus</taxon>
    </lineage>
</organism>
<keyword evidence="2" id="KW-1185">Reference proteome</keyword>
<evidence type="ECO:0000313" key="1">
    <source>
        <dbReference type="EMBL" id="WAH40103.1"/>
    </source>
</evidence>
<dbReference type="InterPro" id="IPR015421">
    <property type="entry name" value="PyrdxlP-dep_Trfase_major"/>
</dbReference>
<proteinExistence type="predicted"/>
<dbReference type="Gene3D" id="3.90.1150.60">
    <property type="entry name" value="Methioning gamme-lyase, C-terminal domain"/>
    <property type="match status" value="1"/>
</dbReference>
<dbReference type="PANTHER" id="PTHR46658:SF1">
    <property type="entry name" value="CYS OR MET METABOLISM PYRIDOXAL-PHOSPHATE-DEPENDENT ENZYME"/>
    <property type="match status" value="1"/>
</dbReference>
<gene>
    <name evidence="1" type="ORF">NZD89_17110</name>
</gene>
<reference evidence="1" key="1">
    <citation type="submission" date="2022-08" db="EMBL/GenBank/DDBJ databases">
        <title>Alicyclobacillus fastidiosus DSM 17978, complete genome.</title>
        <authorList>
            <person name="Wang Q."/>
            <person name="Cai R."/>
            <person name="Wang Z."/>
        </authorList>
    </citation>
    <scope>NUCLEOTIDE SEQUENCE</scope>
    <source>
        <strain evidence="1">DSM 17978</strain>
    </source>
</reference>
<name>A0ABY6ZB33_9BACL</name>